<organism evidence="9 10">
    <name type="scientific">Eumeta variegata</name>
    <name type="common">Bagworm moth</name>
    <name type="synonym">Eumeta japonica</name>
    <dbReference type="NCBI Taxonomy" id="151549"/>
    <lineage>
        <taxon>Eukaryota</taxon>
        <taxon>Metazoa</taxon>
        <taxon>Ecdysozoa</taxon>
        <taxon>Arthropoda</taxon>
        <taxon>Hexapoda</taxon>
        <taxon>Insecta</taxon>
        <taxon>Pterygota</taxon>
        <taxon>Neoptera</taxon>
        <taxon>Endopterygota</taxon>
        <taxon>Lepidoptera</taxon>
        <taxon>Glossata</taxon>
        <taxon>Ditrysia</taxon>
        <taxon>Tineoidea</taxon>
        <taxon>Psychidae</taxon>
        <taxon>Oiketicinae</taxon>
        <taxon>Eumeta</taxon>
    </lineage>
</organism>
<comment type="caution">
    <text evidence="9">The sequence shown here is derived from an EMBL/GenBank/DDBJ whole genome shotgun (WGS) entry which is preliminary data.</text>
</comment>
<dbReference type="OrthoDB" id="66881at2759"/>
<evidence type="ECO:0000313" key="10">
    <source>
        <dbReference type="Proteomes" id="UP000299102"/>
    </source>
</evidence>
<keyword evidence="10" id="KW-1185">Reference proteome</keyword>
<evidence type="ECO:0000256" key="5">
    <source>
        <dbReference type="ARBA" id="ARBA00022857"/>
    </source>
</evidence>
<evidence type="ECO:0000313" key="9">
    <source>
        <dbReference type="EMBL" id="GBP65955.1"/>
    </source>
</evidence>
<evidence type="ECO:0000256" key="7">
    <source>
        <dbReference type="ARBA" id="ARBA00023033"/>
    </source>
</evidence>
<protein>
    <recommendedName>
        <fullName evidence="8">Flavin-containing monooxygenase</fullName>
        <ecNumber evidence="8">1.-.-.-</ecNumber>
    </recommendedName>
</protein>
<keyword evidence="6 8" id="KW-0560">Oxidoreductase</keyword>
<dbReference type="EC" id="1.-.-.-" evidence="8"/>
<keyword evidence="7 8" id="KW-0503">Monooxygenase</keyword>
<dbReference type="AlphaFoldDB" id="A0A4C1XUY9"/>
<evidence type="ECO:0000256" key="8">
    <source>
        <dbReference type="RuleBase" id="RU361177"/>
    </source>
</evidence>
<reference evidence="9 10" key="1">
    <citation type="journal article" date="2019" name="Commun. Biol.">
        <title>The bagworm genome reveals a unique fibroin gene that provides high tensile strength.</title>
        <authorList>
            <person name="Kono N."/>
            <person name="Nakamura H."/>
            <person name="Ohtoshi R."/>
            <person name="Tomita M."/>
            <person name="Numata K."/>
            <person name="Arakawa K."/>
        </authorList>
    </citation>
    <scope>NUCLEOTIDE SEQUENCE [LARGE SCALE GENOMIC DNA]</scope>
</reference>
<keyword evidence="5" id="KW-0521">NADP</keyword>
<evidence type="ECO:0000256" key="4">
    <source>
        <dbReference type="ARBA" id="ARBA00022827"/>
    </source>
</evidence>
<dbReference type="STRING" id="151549.A0A4C1XUY9"/>
<evidence type="ECO:0000256" key="2">
    <source>
        <dbReference type="ARBA" id="ARBA00009183"/>
    </source>
</evidence>
<evidence type="ECO:0000256" key="1">
    <source>
        <dbReference type="ARBA" id="ARBA00001974"/>
    </source>
</evidence>
<dbReference type="SUPFAM" id="SSF51905">
    <property type="entry name" value="FAD/NAD(P)-binding domain"/>
    <property type="match status" value="2"/>
</dbReference>
<keyword evidence="3 8" id="KW-0285">Flavoprotein</keyword>
<sequence>MKTRVCIVGAGIAGLSSARHLQGEQVDFVVLESTNYVGGTWRYDPRTGKDENGLPLHTSMYKHLRTNLPKQAMELYGFPIPEDMPSFPSWKIYYEYIKAYTKYYNLYEHIKFLHEVTLIKRKDNVWQVSYRHVITNEHFQQEFDYVLVCTGHFSKPNWPDIPGQATFRGKIIHSHDYREPCEFKDKRVLVVGAGPSGMDIGLDVAEVSRRLIHSHHLKVNFRTPFPSNFIKKPDIKELTETGAIFVDGSFEEIDSIIYCTGFEYYYPFLDESSGLTLDPHHVTPLYRYMVNVRQPTMLLLGLVVRACVVAAINAQARYAAALVVGNFTLPPEEVMMKEWQQRADAVVAKGRPFSDIHLLAEKEDQYYADLSAESGIDRVPPVLFKIRTLDTEAKLENLYTYRDYVYTIVDNDNFIRRYEPPAQKECCGP</sequence>
<dbReference type="PRINTS" id="PR00370">
    <property type="entry name" value="FMOXYGENASE"/>
</dbReference>
<comment type="cofactor">
    <cofactor evidence="1 8">
        <name>FAD</name>
        <dbReference type="ChEBI" id="CHEBI:57692"/>
    </cofactor>
</comment>
<dbReference type="EMBL" id="BGZK01000943">
    <property type="protein sequence ID" value="GBP65955.1"/>
    <property type="molecule type" value="Genomic_DNA"/>
</dbReference>
<dbReference type="FunFam" id="3.50.50.60:FF:000138">
    <property type="entry name" value="Flavin-containing monooxygenase"/>
    <property type="match status" value="1"/>
</dbReference>
<gene>
    <name evidence="9" type="primary">sno1</name>
    <name evidence="9" type="ORF">EVAR_50304_1</name>
</gene>
<dbReference type="InterPro" id="IPR036188">
    <property type="entry name" value="FAD/NAD-bd_sf"/>
</dbReference>
<dbReference type="Pfam" id="PF00743">
    <property type="entry name" value="FMO-like"/>
    <property type="match status" value="2"/>
</dbReference>
<dbReference type="GO" id="GO:0050661">
    <property type="term" value="F:NADP binding"/>
    <property type="evidence" value="ECO:0007669"/>
    <property type="project" value="InterPro"/>
</dbReference>
<dbReference type="GO" id="GO:0050660">
    <property type="term" value="F:flavin adenine dinucleotide binding"/>
    <property type="evidence" value="ECO:0007669"/>
    <property type="project" value="InterPro"/>
</dbReference>
<dbReference type="PANTHER" id="PTHR23023">
    <property type="entry name" value="DIMETHYLANILINE MONOOXYGENASE"/>
    <property type="match status" value="1"/>
</dbReference>
<evidence type="ECO:0000256" key="3">
    <source>
        <dbReference type="ARBA" id="ARBA00022630"/>
    </source>
</evidence>
<dbReference type="Gene3D" id="3.50.50.60">
    <property type="entry name" value="FAD/NAD(P)-binding domain"/>
    <property type="match status" value="2"/>
</dbReference>
<dbReference type="InterPro" id="IPR020946">
    <property type="entry name" value="Flavin_mOase-like"/>
</dbReference>
<evidence type="ECO:0000256" key="6">
    <source>
        <dbReference type="ARBA" id="ARBA00023002"/>
    </source>
</evidence>
<dbReference type="PIRSF" id="PIRSF000332">
    <property type="entry name" value="FMO"/>
    <property type="match status" value="1"/>
</dbReference>
<accession>A0A4C1XUY9</accession>
<keyword evidence="4 8" id="KW-0274">FAD</keyword>
<dbReference type="GO" id="GO:0004499">
    <property type="term" value="F:N,N-dimethylaniline monooxygenase activity"/>
    <property type="evidence" value="ECO:0007669"/>
    <property type="project" value="InterPro"/>
</dbReference>
<name>A0A4C1XUY9_EUMVA</name>
<dbReference type="Proteomes" id="UP000299102">
    <property type="component" value="Unassembled WGS sequence"/>
</dbReference>
<dbReference type="InterPro" id="IPR050346">
    <property type="entry name" value="FMO-like"/>
</dbReference>
<dbReference type="InterPro" id="IPR000960">
    <property type="entry name" value="Flavin_mOase"/>
</dbReference>
<proteinExistence type="inferred from homology"/>
<comment type="similarity">
    <text evidence="2 8">Belongs to the FMO family.</text>
</comment>